<evidence type="ECO:0000256" key="1">
    <source>
        <dbReference type="SAM" id="MobiDB-lite"/>
    </source>
</evidence>
<evidence type="ECO:0000313" key="3">
    <source>
        <dbReference type="Proteomes" id="UP000193944"/>
    </source>
</evidence>
<dbReference type="OrthoDB" id="2150851at2759"/>
<reference evidence="2 3" key="2">
    <citation type="submission" date="2016-08" db="EMBL/GenBank/DDBJ databases">
        <title>Pervasive Adenine N6-methylation of Active Genes in Fungi.</title>
        <authorList>
            <consortium name="DOE Joint Genome Institute"/>
            <person name="Mondo S.J."/>
            <person name="Dannebaum R.O."/>
            <person name="Kuo R.C."/>
            <person name="Labutti K."/>
            <person name="Haridas S."/>
            <person name="Kuo A."/>
            <person name="Salamov A."/>
            <person name="Ahrendt S.R."/>
            <person name="Lipzen A."/>
            <person name="Sullivan W."/>
            <person name="Andreopoulos W.B."/>
            <person name="Clum A."/>
            <person name="Lindquist E."/>
            <person name="Daum C."/>
            <person name="Ramamoorthy G.K."/>
            <person name="Gryganskyi A."/>
            <person name="Culley D."/>
            <person name="Magnuson J.K."/>
            <person name="James T.Y."/>
            <person name="O'Malley M.A."/>
            <person name="Stajich J.E."/>
            <person name="Spatafora J.W."/>
            <person name="Visel A."/>
            <person name="Grigoriev I.V."/>
        </authorList>
    </citation>
    <scope>NUCLEOTIDE SEQUENCE [LARGE SCALE GENOMIC DNA]</scope>
    <source>
        <strain evidence="2 3">S4</strain>
    </source>
</reference>
<gene>
    <name evidence="2" type="ORF">BCR32DRAFT_330322</name>
</gene>
<accession>A0A1Y1VX27</accession>
<proteinExistence type="predicted"/>
<sequence length="415" mass="48807">MGTVQGKLIDTQKIREEREKELMIQREKMSENVRKLVRERTDLMNIKGLNKNSISMCNININSNRNHNYNYNTNLTHKHSAINIGNVNMNESSTNLNNYHKNINNENKKFVHSQSFSVNDNNTKYNDILNMWTYPNKNSISHSNDSLTCSNDITSNNEINNKNNNNSNIYNENFLNSQRKKKEFCHINNRNVRLQSLNINKNNNNNSNNNNNNNNNINNNSNNNNINNNINDNQTNDNKNINSENNIYHNSIIRSESDSYPYNERLYIKPYICEKQYRRGLDRYSNPNLSSLNKIRNRNRNIKVDSSLFNGNPCIPESLKLRLEREKSKDSLNKIYFNNPNDIFKKNSALIDAIEAEKKLNKNIEENLNKSNDPLFSVEDDDTLVEHDIITNNQNEKYRKTFDKEKFKKANNRYF</sequence>
<name>A0A1Y1VX27_9FUNG</name>
<reference evidence="2 3" key="1">
    <citation type="submission" date="2016-08" db="EMBL/GenBank/DDBJ databases">
        <title>A Parts List for Fungal Cellulosomes Revealed by Comparative Genomics.</title>
        <authorList>
            <consortium name="DOE Joint Genome Institute"/>
            <person name="Haitjema C.H."/>
            <person name="Gilmore S.P."/>
            <person name="Henske J.K."/>
            <person name="Solomon K.V."/>
            <person name="De Groot R."/>
            <person name="Kuo A."/>
            <person name="Mondo S.J."/>
            <person name="Salamov A.A."/>
            <person name="Labutti K."/>
            <person name="Zhao Z."/>
            <person name="Chiniquy J."/>
            <person name="Barry K."/>
            <person name="Brewer H.M."/>
            <person name="Purvine S.O."/>
            <person name="Wright A.T."/>
            <person name="Boxma B."/>
            <person name="Van Alen T."/>
            <person name="Hackstein J.H."/>
            <person name="Baker S.E."/>
            <person name="Grigoriev I.V."/>
            <person name="O'Malley M.A."/>
        </authorList>
    </citation>
    <scope>NUCLEOTIDE SEQUENCE [LARGE SCALE GENOMIC DNA]</scope>
    <source>
        <strain evidence="2 3">S4</strain>
    </source>
</reference>
<dbReference type="Proteomes" id="UP000193944">
    <property type="component" value="Unassembled WGS sequence"/>
</dbReference>
<keyword evidence="3" id="KW-1185">Reference proteome</keyword>
<organism evidence="2 3">
    <name type="scientific">Anaeromyces robustus</name>
    <dbReference type="NCBI Taxonomy" id="1754192"/>
    <lineage>
        <taxon>Eukaryota</taxon>
        <taxon>Fungi</taxon>
        <taxon>Fungi incertae sedis</taxon>
        <taxon>Chytridiomycota</taxon>
        <taxon>Chytridiomycota incertae sedis</taxon>
        <taxon>Neocallimastigomycetes</taxon>
        <taxon>Neocallimastigales</taxon>
        <taxon>Neocallimastigaceae</taxon>
        <taxon>Anaeromyces</taxon>
    </lineage>
</organism>
<feature type="region of interest" description="Disordered" evidence="1">
    <location>
        <begin position="198"/>
        <end position="243"/>
    </location>
</feature>
<dbReference type="AlphaFoldDB" id="A0A1Y1VX27"/>
<dbReference type="EMBL" id="MCFG01000454">
    <property type="protein sequence ID" value="ORX65763.1"/>
    <property type="molecule type" value="Genomic_DNA"/>
</dbReference>
<protein>
    <submittedName>
        <fullName evidence="2">Uncharacterized protein</fullName>
    </submittedName>
</protein>
<comment type="caution">
    <text evidence="2">The sequence shown here is derived from an EMBL/GenBank/DDBJ whole genome shotgun (WGS) entry which is preliminary data.</text>
</comment>
<evidence type="ECO:0000313" key="2">
    <source>
        <dbReference type="EMBL" id="ORX65763.1"/>
    </source>
</evidence>